<dbReference type="STRING" id="84521.SAMN04487994_102116"/>
<keyword evidence="1" id="KW-0812">Transmembrane</keyword>
<dbReference type="Gene3D" id="3.20.20.370">
    <property type="entry name" value="Glycoside hydrolase/deacetylase"/>
    <property type="match status" value="1"/>
</dbReference>
<evidence type="ECO:0000256" key="1">
    <source>
        <dbReference type="SAM" id="Phobius"/>
    </source>
</evidence>
<dbReference type="PROSITE" id="PS51677">
    <property type="entry name" value="NODB"/>
    <property type="match status" value="1"/>
</dbReference>
<sequence length="303" mass="34999">MELLMNDFFNKLDRKYIFPLFSLIILIGISSSIFAYSKAKEHNQLVLEQVAAEEASIEASLQEEEKVAEAEQESFLDYQYYMVNDPDISSEIMPMDGADVPANVLLLTFDDGPNQHTLETAKQLATLDVGAIFLINGMYLDEEENREILKEVYDMGFEIGNHTQHHENLRELDYETQQFEISETSRLIEEVTGEKPRWFRPPFGQFNMDTINICNDLDMQLMTWNFGFDWMEEYHDATLLTEISLDNSYLRDGANILMHDLPWTSEAITDIVNGYHERGYHIVNPKQIKSSQNSTDPLEPADL</sequence>
<feature type="domain" description="NodB homology" evidence="2">
    <location>
        <begin position="103"/>
        <end position="283"/>
    </location>
</feature>
<evidence type="ECO:0000313" key="3">
    <source>
        <dbReference type="EMBL" id="PMC59245.1"/>
    </source>
</evidence>
<dbReference type="GO" id="GO:0005975">
    <property type="term" value="P:carbohydrate metabolic process"/>
    <property type="evidence" value="ECO:0007669"/>
    <property type="project" value="InterPro"/>
</dbReference>
<keyword evidence="4" id="KW-1185">Reference proteome</keyword>
<dbReference type="EMBL" id="PNHE01000001">
    <property type="protein sequence ID" value="PMC59245.1"/>
    <property type="molecule type" value="Genomic_DNA"/>
</dbReference>
<dbReference type="InterPro" id="IPR011330">
    <property type="entry name" value="Glyco_hydro/deAcase_b/a-brl"/>
</dbReference>
<evidence type="ECO:0000259" key="2">
    <source>
        <dbReference type="PROSITE" id="PS51677"/>
    </source>
</evidence>
<protein>
    <submittedName>
        <fullName evidence="3">Polysaccharide deacetylase family protein</fullName>
    </submittedName>
</protein>
<dbReference type="Pfam" id="PF01522">
    <property type="entry name" value="Polysacc_deac_1"/>
    <property type="match status" value="1"/>
</dbReference>
<dbReference type="SUPFAM" id="SSF88713">
    <property type="entry name" value="Glycoside hydrolase/deacetylase"/>
    <property type="match status" value="1"/>
</dbReference>
<dbReference type="Proteomes" id="UP000235682">
    <property type="component" value="Unassembled WGS sequence"/>
</dbReference>
<dbReference type="GO" id="GO:0016810">
    <property type="term" value="F:hydrolase activity, acting on carbon-nitrogen (but not peptide) bonds"/>
    <property type="evidence" value="ECO:0007669"/>
    <property type="project" value="InterPro"/>
</dbReference>
<dbReference type="OrthoDB" id="9806342at2"/>
<name>A0A2N6SQ99_9LACT</name>
<proteinExistence type="predicted"/>
<gene>
    <name evidence="3" type="ORF">CJ205_00640</name>
</gene>
<keyword evidence="1" id="KW-0472">Membrane</keyword>
<feature type="transmembrane region" description="Helical" evidence="1">
    <location>
        <begin position="16"/>
        <end position="36"/>
    </location>
</feature>
<dbReference type="AlphaFoldDB" id="A0A2N6SQ99"/>
<accession>A0A2N6SQ99</accession>
<organism evidence="3 4">
    <name type="scientific">Dolosicoccus paucivorans</name>
    <dbReference type="NCBI Taxonomy" id="84521"/>
    <lineage>
        <taxon>Bacteria</taxon>
        <taxon>Bacillati</taxon>
        <taxon>Bacillota</taxon>
        <taxon>Bacilli</taxon>
        <taxon>Lactobacillales</taxon>
        <taxon>Aerococcaceae</taxon>
        <taxon>Dolosicoccus</taxon>
    </lineage>
</organism>
<dbReference type="InterPro" id="IPR002509">
    <property type="entry name" value="NODB_dom"/>
</dbReference>
<keyword evidence="1" id="KW-1133">Transmembrane helix</keyword>
<dbReference type="CDD" id="cd10917">
    <property type="entry name" value="CE4_NodB_like_6s_7s"/>
    <property type="match status" value="1"/>
</dbReference>
<evidence type="ECO:0000313" key="4">
    <source>
        <dbReference type="Proteomes" id="UP000235682"/>
    </source>
</evidence>
<dbReference type="PANTHER" id="PTHR10587">
    <property type="entry name" value="GLYCOSYL TRANSFERASE-RELATED"/>
    <property type="match status" value="1"/>
</dbReference>
<comment type="caution">
    <text evidence="3">The sequence shown here is derived from an EMBL/GenBank/DDBJ whole genome shotgun (WGS) entry which is preliminary data.</text>
</comment>
<dbReference type="InterPro" id="IPR050248">
    <property type="entry name" value="Polysacc_deacetylase_ArnD"/>
</dbReference>
<reference evidence="3 4" key="1">
    <citation type="submission" date="2017-09" db="EMBL/GenBank/DDBJ databases">
        <title>Bacterial strain isolated from the female urinary microbiota.</title>
        <authorList>
            <person name="Thomas-White K."/>
            <person name="Kumar N."/>
            <person name="Forster S."/>
            <person name="Putonti C."/>
            <person name="Lawley T."/>
            <person name="Wolfe A.J."/>
        </authorList>
    </citation>
    <scope>NUCLEOTIDE SEQUENCE [LARGE SCALE GENOMIC DNA]</scope>
    <source>
        <strain evidence="3 4">UMB0852</strain>
    </source>
</reference>